<evidence type="ECO:0000256" key="4">
    <source>
        <dbReference type="SAM" id="Phobius"/>
    </source>
</evidence>
<dbReference type="PROSITE" id="PS50887">
    <property type="entry name" value="GGDEF"/>
    <property type="match status" value="1"/>
</dbReference>
<accession>A0ABP3GPT2</accession>
<dbReference type="InterPro" id="IPR000160">
    <property type="entry name" value="GGDEF_dom"/>
</dbReference>
<dbReference type="Pfam" id="PF00990">
    <property type="entry name" value="GGDEF"/>
    <property type="match status" value="1"/>
</dbReference>
<evidence type="ECO:0000256" key="3">
    <source>
        <dbReference type="SAM" id="Coils"/>
    </source>
</evidence>
<dbReference type="InterPro" id="IPR050469">
    <property type="entry name" value="Diguanylate_Cyclase"/>
</dbReference>
<dbReference type="Gene3D" id="3.30.450.20">
    <property type="entry name" value="PAS domain"/>
    <property type="match status" value="2"/>
</dbReference>
<evidence type="ECO:0000313" key="7">
    <source>
        <dbReference type="Proteomes" id="UP001501757"/>
    </source>
</evidence>
<dbReference type="EC" id="2.7.7.65" evidence="1"/>
<organism evidence="6 7">
    <name type="scientific">Bowmanella denitrificans</name>
    <dbReference type="NCBI Taxonomy" id="366582"/>
    <lineage>
        <taxon>Bacteria</taxon>
        <taxon>Pseudomonadati</taxon>
        <taxon>Pseudomonadota</taxon>
        <taxon>Gammaproteobacteria</taxon>
        <taxon>Alteromonadales</taxon>
        <taxon>Alteromonadaceae</taxon>
        <taxon>Bowmanella</taxon>
    </lineage>
</organism>
<gene>
    <name evidence="6" type="ORF">GCM10009092_15150</name>
</gene>
<dbReference type="InterPro" id="IPR029787">
    <property type="entry name" value="Nucleotide_cyclase"/>
</dbReference>
<dbReference type="NCBIfam" id="TIGR00254">
    <property type="entry name" value="GGDEF"/>
    <property type="match status" value="1"/>
</dbReference>
<feature type="coiled-coil region" evidence="3">
    <location>
        <begin position="397"/>
        <end position="424"/>
    </location>
</feature>
<dbReference type="SUPFAM" id="SSF55073">
    <property type="entry name" value="Nucleotide cyclase"/>
    <property type="match status" value="1"/>
</dbReference>
<dbReference type="PANTHER" id="PTHR45138:SF9">
    <property type="entry name" value="DIGUANYLATE CYCLASE DGCM-RELATED"/>
    <property type="match status" value="1"/>
</dbReference>
<keyword evidence="3" id="KW-0175">Coiled coil</keyword>
<dbReference type="SMART" id="SM00267">
    <property type="entry name" value="GGDEF"/>
    <property type="match status" value="1"/>
</dbReference>
<protein>
    <recommendedName>
        <fullName evidence="1">diguanylate cyclase</fullName>
        <ecNumber evidence="1">2.7.7.65</ecNumber>
    </recommendedName>
</protein>
<keyword evidence="4" id="KW-0812">Transmembrane</keyword>
<feature type="transmembrane region" description="Helical" evidence="4">
    <location>
        <begin position="326"/>
        <end position="348"/>
    </location>
</feature>
<dbReference type="InterPro" id="IPR043128">
    <property type="entry name" value="Rev_trsase/Diguanyl_cyclase"/>
</dbReference>
<comment type="caution">
    <text evidence="6">The sequence shown here is derived from an EMBL/GenBank/DDBJ whole genome shotgun (WGS) entry which is preliminary data.</text>
</comment>
<reference evidence="7" key="1">
    <citation type="journal article" date="2019" name="Int. J. Syst. Evol. Microbiol.">
        <title>The Global Catalogue of Microorganisms (GCM) 10K type strain sequencing project: providing services to taxonomists for standard genome sequencing and annotation.</title>
        <authorList>
            <consortium name="The Broad Institute Genomics Platform"/>
            <consortium name="The Broad Institute Genome Sequencing Center for Infectious Disease"/>
            <person name="Wu L."/>
            <person name="Ma J."/>
        </authorList>
    </citation>
    <scope>NUCLEOTIDE SEQUENCE [LARGE SCALE GENOMIC DNA]</scope>
    <source>
        <strain evidence="7">JCM 13378</strain>
    </source>
</reference>
<evidence type="ECO:0000313" key="6">
    <source>
        <dbReference type="EMBL" id="GAA0351718.1"/>
    </source>
</evidence>
<dbReference type="EMBL" id="BAAAEI010000006">
    <property type="protein sequence ID" value="GAA0351718.1"/>
    <property type="molecule type" value="Genomic_DNA"/>
</dbReference>
<dbReference type="CDD" id="cd01949">
    <property type="entry name" value="GGDEF"/>
    <property type="match status" value="1"/>
</dbReference>
<evidence type="ECO:0000256" key="2">
    <source>
        <dbReference type="ARBA" id="ARBA00034247"/>
    </source>
</evidence>
<dbReference type="Gene3D" id="3.30.70.270">
    <property type="match status" value="1"/>
</dbReference>
<dbReference type="Gene3D" id="6.10.340.10">
    <property type="match status" value="1"/>
</dbReference>
<evidence type="ECO:0000259" key="5">
    <source>
        <dbReference type="PROSITE" id="PS50887"/>
    </source>
</evidence>
<proteinExistence type="predicted"/>
<keyword evidence="4" id="KW-0472">Membrane</keyword>
<evidence type="ECO:0000256" key="1">
    <source>
        <dbReference type="ARBA" id="ARBA00012528"/>
    </source>
</evidence>
<keyword evidence="7" id="KW-1185">Reference proteome</keyword>
<dbReference type="PANTHER" id="PTHR45138">
    <property type="entry name" value="REGULATORY COMPONENTS OF SENSORY TRANSDUCTION SYSTEM"/>
    <property type="match status" value="1"/>
</dbReference>
<comment type="catalytic activity">
    <reaction evidence="2">
        <text>2 GTP = 3',3'-c-di-GMP + 2 diphosphate</text>
        <dbReference type="Rhea" id="RHEA:24898"/>
        <dbReference type="ChEBI" id="CHEBI:33019"/>
        <dbReference type="ChEBI" id="CHEBI:37565"/>
        <dbReference type="ChEBI" id="CHEBI:58805"/>
        <dbReference type="EC" id="2.7.7.65"/>
    </reaction>
</comment>
<name>A0ABP3GPT2_9ALTE</name>
<sequence length="590" mass="64267">MILPSTLLFLIAALLIGGLSLSSSKETGRAFGQQFAAERSERLAGRVKQLTARLPTILQLNAQGILGKRLNIDEPETLAPWLYQQIQQFERMTFISVALPDGRYITGARFPDLEAKPKLAANFIDAPFKLADYHAKADGSIGQRHSDLYDYDPRQRPFVQQALANPGELVWGKVYHYVGMAGLGQNMSLAVTNQQGQVIAVCGADMALIQISEFMQSAPLGKGGIAFLADADGLMIASSSDALPAVSPDSPTLRYSLADHPSALLRAASQLAFDQTFSGVLQVEEQGYLAEIHPLDLGHGLQWQLGVMLPEQEFVGPTMVATRQTLIFILLTLVVLALCGALLGRLIARPIEKISRIASNRNLSALRQDRYHQSPIREVKQLSHNLAQLGDELASSIDKLESRVQRRTAALQQANEKLQKLSTQDGLTGIANRRAFDQQLAYQWQVATRHQQPLALLLLDIDHFKAFNDQHGHQAGDEALIQVAKCLDAQLHRPGDLAARYGGEEFAFVLPGTDLNGAIGVAEQIRRCIAAEPLQLNDTTLYLTASIGVASQIPSKHSDHTGVEALLKAADKNLYLAKAAGRNQVYAGTS</sequence>
<feature type="domain" description="GGDEF" evidence="5">
    <location>
        <begin position="452"/>
        <end position="590"/>
    </location>
</feature>
<dbReference type="Proteomes" id="UP001501757">
    <property type="component" value="Unassembled WGS sequence"/>
</dbReference>
<keyword evidence="4" id="KW-1133">Transmembrane helix</keyword>